<proteinExistence type="inferred from homology"/>
<evidence type="ECO:0000256" key="1">
    <source>
        <dbReference type="RuleBase" id="RU000363"/>
    </source>
</evidence>
<accession>A0ABP8AM33</accession>
<dbReference type="InterPro" id="IPR036291">
    <property type="entry name" value="NAD(P)-bd_dom_sf"/>
</dbReference>
<dbReference type="PRINTS" id="PR00080">
    <property type="entry name" value="SDRFAMILY"/>
</dbReference>
<dbReference type="Gene3D" id="3.40.50.720">
    <property type="entry name" value="NAD(P)-binding Rossmann-like Domain"/>
    <property type="match status" value="1"/>
</dbReference>
<comment type="similarity">
    <text evidence="1">Belongs to the short-chain dehydrogenases/reductases (SDR) family.</text>
</comment>
<dbReference type="Pfam" id="PF00106">
    <property type="entry name" value="adh_short"/>
    <property type="match status" value="1"/>
</dbReference>
<dbReference type="SUPFAM" id="SSF51735">
    <property type="entry name" value="NAD(P)-binding Rossmann-fold domains"/>
    <property type="match status" value="1"/>
</dbReference>
<sequence>MSARPNLGAGRAVLITGASSGLGEACALFLARAGFQVFAGVRKQADGERLRRTATGVLIPVTIDVTDEDCVADAARTVTGRLTGSGLWGLVNNAGICVPSPLAWLEPGQLRRQLDTNVVGTLTVTRAFLPSLRNGGGRIVNVTSGLGRVAVPFLGAYVASQFAKEGFSDVLRRELAPLGIAVCVVRPGAIVTPIWDKVTADGHRAVSAGDPYHREPFLRFLDSNAETARASKTTSLDFTRAVLRALTSRRPRRHYPVGRDATAAGLVSRFLPTALLDRQFAAVVTPPGSADGAT</sequence>
<evidence type="ECO:0000313" key="2">
    <source>
        <dbReference type="EMBL" id="GAA4185829.1"/>
    </source>
</evidence>
<dbReference type="RefSeq" id="WP_344916679.1">
    <property type="nucleotide sequence ID" value="NZ_BAABAQ010000002.1"/>
</dbReference>
<comment type="caution">
    <text evidence="2">The sequence shown here is derived from an EMBL/GenBank/DDBJ whole genome shotgun (WGS) entry which is preliminary data.</text>
</comment>
<name>A0ABP8AM33_9ACTN</name>
<dbReference type="PRINTS" id="PR00081">
    <property type="entry name" value="GDHRDH"/>
</dbReference>
<dbReference type="EMBL" id="BAABAQ010000002">
    <property type="protein sequence ID" value="GAA4185829.1"/>
    <property type="molecule type" value="Genomic_DNA"/>
</dbReference>
<dbReference type="PANTHER" id="PTHR43313:SF1">
    <property type="entry name" value="3BETA-HYDROXYSTEROID DEHYDROGENASE DHS-16"/>
    <property type="match status" value="1"/>
</dbReference>
<dbReference type="Proteomes" id="UP001501251">
    <property type="component" value="Unassembled WGS sequence"/>
</dbReference>
<dbReference type="InterPro" id="IPR002347">
    <property type="entry name" value="SDR_fam"/>
</dbReference>
<dbReference type="CDD" id="cd05374">
    <property type="entry name" value="17beta-HSD-like_SDR_c"/>
    <property type="match status" value="1"/>
</dbReference>
<evidence type="ECO:0000313" key="3">
    <source>
        <dbReference type="Proteomes" id="UP001501251"/>
    </source>
</evidence>
<protein>
    <submittedName>
        <fullName evidence="2">SDR family NAD(P)-dependent oxidoreductase</fullName>
    </submittedName>
</protein>
<keyword evidence="3" id="KW-1185">Reference proteome</keyword>
<dbReference type="PANTHER" id="PTHR43313">
    <property type="entry name" value="SHORT-CHAIN DEHYDROGENASE/REDUCTASE FAMILY 9C"/>
    <property type="match status" value="1"/>
</dbReference>
<gene>
    <name evidence="2" type="ORF">GCM10022252_16850</name>
</gene>
<organism evidence="2 3">
    <name type="scientific">Streptosporangium oxazolinicum</name>
    <dbReference type="NCBI Taxonomy" id="909287"/>
    <lineage>
        <taxon>Bacteria</taxon>
        <taxon>Bacillati</taxon>
        <taxon>Actinomycetota</taxon>
        <taxon>Actinomycetes</taxon>
        <taxon>Streptosporangiales</taxon>
        <taxon>Streptosporangiaceae</taxon>
        <taxon>Streptosporangium</taxon>
    </lineage>
</organism>
<reference evidence="3" key="1">
    <citation type="journal article" date="2019" name="Int. J. Syst. Evol. Microbiol.">
        <title>The Global Catalogue of Microorganisms (GCM) 10K type strain sequencing project: providing services to taxonomists for standard genome sequencing and annotation.</title>
        <authorList>
            <consortium name="The Broad Institute Genomics Platform"/>
            <consortium name="The Broad Institute Genome Sequencing Center for Infectious Disease"/>
            <person name="Wu L."/>
            <person name="Ma J."/>
        </authorList>
    </citation>
    <scope>NUCLEOTIDE SEQUENCE [LARGE SCALE GENOMIC DNA]</scope>
    <source>
        <strain evidence="3">JCM 17388</strain>
    </source>
</reference>